<dbReference type="Proteomes" id="UP000245911">
    <property type="component" value="Unassembled WGS sequence"/>
</dbReference>
<feature type="domain" description="Gamma-glutamylcyclotransferase AIG2-like" evidence="1">
    <location>
        <begin position="9"/>
        <end position="106"/>
    </location>
</feature>
<keyword evidence="3" id="KW-1185">Reference proteome</keyword>
<dbReference type="SUPFAM" id="SSF110857">
    <property type="entry name" value="Gamma-glutamyl cyclotransferase-like"/>
    <property type="match status" value="1"/>
</dbReference>
<evidence type="ECO:0000313" key="2">
    <source>
        <dbReference type="EMBL" id="PVH28945.1"/>
    </source>
</evidence>
<dbReference type="InterPro" id="IPR009288">
    <property type="entry name" value="AIG2-like_dom"/>
</dbReference>
<dbReference type="Pfam" id="PF06094">
    <property type="entry name" value="GGACT"/>
    <property type="match status" value="1"/>
</dbReference>
<proteinExistence type="predicted"/>
<dbReference type="InterPro" id="IPR036568">
    <property type="entry name" value="GGCT-like_sf"/>
</dbReference>
<evidence type="ECO:0000259" key="1">
    <source>
        <dbReference type="Pfam" id="PF06094"/>
    </source>
</evidence>
<dbReference type="InterPro" id="IPR013024">
    <property type="entry name" value="GGCT-like"/>
</dbReference>
<accession>A0A2T8HU64</accession>
<name>A0A2T8HU64_9RHOB</name>
<gene>
    <name evidence="2" type="ORF">DDE20_07855</name>
</gene>
<dbReference type="Gene3D" id="3.10.490.10">
    <property type="entry name" value="Gamma-glutamyl cyclotransferase-like"/>
    <property type="match status" value="1"/>
</dbReference>
<sequence length="190" mass="21067">MQSSDPFFFGYGSLVNRDTHSYATAHRARLKGWRRAWRHTQGRMVPFLTGVPCAGSEIDGLVALVPGADWAALDLREEGYLRHVIDAGLQAEAPHPVAAQIYAVPPESMVYPQERAPILLSYLDVVTQGYLREFGEAGALAFFATTDGWDTPLRDDRADPLYPRHQRLSASERGFVDDQLQALGAVVRRG</sequence>
<dbReference type="CDD" id="cd06661">
    <property type="entry name" value="GGCT_like"/>
    <property type="match status" value="1"/>
</dbReference>
<dbReference type="RefSeq" id="WP_116557938.1">
    <property type="nucleotide sequence ID" value="NZ_QDKM01000003.1"/>
</dbReference>
<evidence type="ECO:0000313" key="3">
    <source>
        <dbReference type="Proteomes" id="UP000245911"/>
    </source>
</evidence>
<dbReference type="EMBL" id="QDKM01000003">
    <property type="protein sequence ID" value="PVH28945.1"/>
    <property type="molecule type" value="Genomic_DNA"/>
</dbReference>
<protein>
    <submittedName>
        <fullName evidence="2">Gamma-glutamylcyclotransferase</fullName>
    </submittedName>
</protein>
<comment type="caution">
    <text evidence="2">The sequence shown here is derived from an EMBL/GenBank/DDBJ whole genome shotgun (WGS) entry which is preliminary data.</text>
</comment>
<dbReference type="GO" id="GO:0016740">
    <property type="term" value="F:transferase activity"/>
    <property type="evidence" value="ECO:0007669"/>
    <property type="project" value="UniProtKB-KW"/>
</dbReference>
<organism evidence="2 3">
    <name type="scientific">Pararhodobacter oceanensis</name>
    <dbReference type="NCBI Taxonomy" id="2172121"/>
    <lineage>
        <taxon>Bacteria</taxon>
        <taxon>Pseudomonadati</taxon>
        <taxon>Pseudomonadota</taxon>
        <taxon>Alphaproteobacteria</taxon>
        <taxon>Rhodobacterales</taxon>
        <taxon>Paracoccaceae</taxon>
        <taxon>Pararhodobacter</taxon>
    </lineage>
</organism>
<dbReference type="AlphaFoldDB" id="A0A2T8HU64"/>
<reference evidence="2 3" key="1">
    <citation type="submission" date="2018-04" db="EMBL/GenBank/DDBJ databases">
        <title>Pararhodobacter oceanense sp. nov., isolated from marine intertidal sediment.</title>
        <authorList>
            <person name="Wang X.-L."/>
            <person name="Du Z.-J."/>
        </authorList>
    </citation>
    <scope>NUCLEOTIDE SEQUENCE [LARGE SCALE GENOMIC DNA]</scope>
    <source>
        <strain evidence="2 3">AM505</strain>
    </source>
</reference>
<dbReference type="OrthoDB" id="5567366at2"/>
<keyword evidence="2" id="KW-0808">Transferase</keyword>